<evidence type="ECO:0000256" key="1">
    <source>
        <dbReference type="SAM" id="SignalP"/>
    </source>
</evidence>
<evidence type="ECO:0000313" key="2">
    <source>
        <dbReference type="EMBL" id="EPF00387.1"/>
    </source>
</evidence>
<dbReference type="EMBL" id="AEYE02000001">
    <property type="protein sequence ID" value="EPF00387.1"/>
    <property type="molecule type" value="Genomic_DNA"/>
</dbReference>
<dbReference type="AlphaFoldDB" id="S3I5I5"/>
<feature type="chain" id="PRO_5004509424" evidence="1">
    <location>
        <begin position="35"/>
        <end position="193"/>
    </location>
</feature>
<accession>S3I5I5</accession>
<proteinExistence type="predicted"/>
<evidence type="ECO:0000313" key="3">
    <source>
        <dbReference type="Proteomes" id="UP000014411"/>
    </source>
</evidence>
<dbReference type="HOGENOM" id="CLU_1480877_0_0_5"/>
<organism evidence="2 3">
    <name type="scientific">Rhizobium grahamii CCGE 502</name>
    <dbReference type="NCBI Taxonomy" id="990285"/>
    <lineage>
        <taxon>Bacteria</taxon>
        <taxon>Pseudomonadati</taxon>
        <taxon>Pseudomonadota</taxon>
        <taxon>Alphaproteobacteria</taxon>
        <taxon>Hyphomicrobiales</taxon>
        <taxon>Rhizobiaceae</taxon>
        <taxon>Rhizobium/Agrobacterium group</taxon>
        <taxon>Rhizobium</taxon>
    </lineage>
</organism>
<name>S3I5I5_9HYPH</name>
<reference evidence="2 3" key="1">
    <citation type="journal article" date="2012" name="J. Bacteriol.">
        <title>Genome sequence of Rhizobium grahamii CCGE502, a broad-host-range symbiont with low nodulation competitiveness in Phaseolus vulgaris.</title>
        <authorList>
            <person name="Althabegoiti M.J."/>
            <person name="Lozano L."/>
            <person name="Torres-Tejerizo G."/>
            <person name="Ormeno-Orrillo E."/>
            <person name="Rogel M.A."/>
            <person name="Gonzalez V."/>
            <person name="Martinez-Romero E."/>
        </authorList>
    </citation>
    <scope>NUCLEOTIDE SEQUENCE [LARGE SCALE GENOMIC DNA]</scope>
    <source>
        <strain evidence="2 3">CCGE 502</strain>
    </source>
</reference>
<feature type="signal peptide" evidence="1">
    <location>
        <begin position="1"/>
        <end position="34"/>
    </location>
</feature>
<gene>
    <name evidence="2" type="ORF">RGCCGE502_00485</name>
</gene>
<dbReference type="Proteomes" id="UP000014411">
    <property type="component" value="Unassembled WGS sequence"/>
</dbReference>
<keyword evidence="1" id="KW-0732">Signal</keyword>
<protein>
    <submittedName>
        <fullName evidence="2">Uncharacterized protein</fullName>
    </submittedName>
</protein>
<sequence length="193" mass="20810">MRLQGRTDLMLGDKMKRSFAVCLFMLLATGPSLADDATAKLAFFYDSCVSSGPDFERTSERAKVDEWPSMAQDLALTFTPMENPEALQGWIVSGGESESFRALVVSRADVGGKIVEGCTVALGDVDATVFESALVEKANAVSAGEEQGQDRIYKRYTATINGRSEAITLTLPLYAKGSDQIIASAVAEQQIEH</sequence>
<comment type="caution">
    <text evidence="2">The sequence shown here is derived from an EMBL/GenBank/DDBJ whole genome shotgun (WGS) entry which is preliminary data.</text>
</comment>
<keyword evidence="3" id="KW-1185">Reference proteome</keyword>
<dbReference type="eggNOG" id="ENOG5031CBT">
    <property type="taxonomic scope" value="Bacteria"/>
</dbReference>